<dbReference type="HOGENOM" id="CLU_1209438_0_0_1"/>
<reference evidence="2" key="1">
    <citation type="submission" date="2003-08" db="EMBL/GenBank/DDBJ databases">
        <authorList>
            <person name="Birren B."/>
            <person name="Nusbaum C."/>
            <person name="Abebe A."/>
            <person name="Abouelleil A."/>
            <person name="Adekoya E."/>
            <person name="Ait-zahra M."/>
            <person name="Allen N."/>
            <person name="Allen T."/>
            <person name="An P."/>
            <person name="Anderson M."/>
            <person name="Anderson S."/>
            <person name="Arachchi H."/>
            <person name="Armbruster J."/>
            <person name="Bachantsang P."/>
            <person name="Baldwin J."/>
            <person name="Barry A."/>
            <person name="Bayul T."/>
            <person name="Blitshsteyn B."/>
            <person name="Bloom T."/>
            <person name="Blye J."/>
            <person name="Boguslavskiy L."/>
            <person name="Borowsky M."/>
            <person name="Boukhgalter B."/>
            <person name="Brunache A."/>
            <person name="Butler J."/>
            <person name="Calixte N."/>
            <person name="Calvo S."/>
            <person name="Camarata J."/>
            <person name="Campo K."/>
            <person name="Chang J."/>
            <person name="Cheshatsang Y."/>
            <person name="Citroen M."/>
            <person name="Collymore A."/>
            <person name="Considine T."/>
            <person name="Cook A."/>
            <person name="Cooke P."/>
            <person name="Corum B."/>
            <person name="Cuomo C."/>
            <person name="David R."/>
            <person name="Dawoe T."/>
            <person name="Degray S."/>
            <person name="Dodge S."/>
            <person name="Dooley K."/>
            <person name="Dorje P."/>
            <person name="Dorjee K."/>
            <person name="Dorris L."/>
            <person name="Duffey N."/>
            <person name="Dupes A."/>
            <person name="Elkins T."/>
            <person name="Engels R."/>
            <person name="Erickson J."/>
            <person name="Farina A."/>
            <person name="Faro S."/>
            <person name="Ferreira P."/>
            <person name="Fischer H."/>
            <person name="Fitzgerald M."/>
            <person name="Foley K."/>
            <person name="Gage D."/>
            <person name="Galagan J."/>
            <person name="Gearin G."/>
            <person name="Gnerre S."/>
            <person name="Gnirke A."/>
            <person name="Goyette A."/>
            <person name="Graham J."/>
            <person name="Grandbois E."/>
            <person name="Gyaltsen K."/>
            <person name="Hafez N."/>
            <person name="Hagopian D."/>
            <person name="Hagos B."/>
            <person name="Hall J."/>
            <person name="Hatcher B."/>
            <person name="Heller A."/>
            <person name="Higgins H."/>
            <person name="Honan T."/>
            <person name="Horn A."/>
            <person name="Houde N."/>
            <person name="Hughes L."/>
            <person name="Hulme W."/>
            <person name="Husby E."/>
            <person name="Iliev I."/>
            <person name="Jaffe D."/>
            <person name="Jones C."/>
            <person name="Kamal M."/>
            <person name="Kamat A."/>
            <person name="Kamvysselis M."/>
            <person name="Karlsson E."/>
            <person name="Kells C."/>
            <person name="Kieu A."/>
            <person name="Kisner P."/>
            <person name="Kodira C."/>
            <person name="Kulbokas E."/>
            <person name="Labutti K."/>
            <person name="Lama D."/>
            <person name="Landers T."/>
            <person name="Leger J."/>
            <person name="Levine S."/>
            <person name="Lewis D."/>
            <person name="Lewis T."/>
            <person name="Lindblad-toh K."/>
            <person name="Liu X."/>
            <person name="Lokyitsang T."/>
            <person name="Lokyitsang Y."/>
            <person name="Lucien O."/>
            <person name="Lui A."/>
            <person name="Ma L.J."/>
            <person name="Mabbitt R."/>
            <person name="Macdonald J."/>
            <person name="Maclean C."/>
            <person name="Major J."/>
            <person name="Manning J."/>
            <person name="Marabella R."/>
            <person name="Maru K."/>
            <person name="Matthews C."/>
            <person name="Mauceli E."/>
            <person name="Mccarthy M."/>
            <person name="Mcdonough S."/>
            <person name="Mcghee T."/>
            <person name="Meldrim J."/>
            <person name="Meneus L."/>
            <person name="Mesirov J."/>
            <person name="Mihalev A."/>
            <person name="Mihova T."/>
            <person name="Mikkelsen T."/>
            <person name="Mlenga V."/>
            <person name="Moru K."/>
            <person name="Mozes J."/>
            <person name="Mulrain L."/>
            <person name="Munson G."/>
            <person name="Naylor J."/>
            <person name="Newes C."/>
            <person name="Nguyen C."/>
            <person name="Nguyen N."/>
            <person name="Nguyen T."/>
            <person name="Nicol R."/>
            <person name="Nielsen C."/>
            <person name="Nizzari M."/>
            <person name="Norbu C."/>
            <person name="Norbu N."/>
            <person name="O'donnell P."/>
            <person name="Okoawo O."/>
            <person name="O'leary S."/>
            <person name="Omotosho B."/>
            <person name="O'neill K."/>
            <person name="Osman S."/>
            <person name="Parker S."/>
            <person name="Perrin D."/>
            <person name="Phunkhang P."/>
            <person name="Piqani B."/>
            <person name="Purcell S."/>
            <person name="Rachupka T."/>
            <person name="Ramasamy U."/>
            <person name="Rameau R."/>
            <person name="Ray V."/>
            <person name="Raymond C."/>
            <person name="Retta R."/>
            <person name="Richardson S."/>
            <person name="Rise C."/>
            <person name="Rodriguez J."/>
            <person name="Rogers J."/>
            <person name="Rogov P."/>
            <person name="Rutman M."/>
            <person name="Schupbach R."/>
            <person name="Seaman C."/>
            <person name="Settipalli S."/>
            <person name="Sharpe T."/>
            <person name="Sheridan J."/>
            <person name="Sherpa N."/>
            <person name="Shi J."/>
            <person name="Smirnov S."/>
            <person name="Smith C."/>
            <person name="Sougnez C."/>
            <person name="Spencer B."/>
            <person name="Stalker J."/>
            <person name="Stange-thomann N."/>
            <person name="Stavropoulos S."/>
            <person name="Stetson K."/>
            <person name="Stone C."/>
            <person name="Stone S."/>
            <person name="Stubbs M."/>
            <person name="Talamas J."/>
            <person name="Tchuinga P."/>
            <person name="Tenzing P."/>
            <person name="Tesfaye S."/>
            <person name="Theodore J."/>
            <person name="Thoulutsang Y."/>
            <person name="Topham K."/>
            <person name="Towey S."/>
            <person name="Tsamla T."/>
            <person name="Tsomo N."/>
            <person name="Vallee D."/>
            <person name="Vassiliev H."/>
            <person name="Venkataraman V."/>
            <person name="Vinson J."/>
            <person name="Vo A."/>
            <person name="Wade C."/>
            <person name="Wang S."/>
            <person name="Wangchuk T."/>
            <person name="Wangdi T."/>
            <person name="Whittaker C."/>
            <person name="Wilkinson J."/>
            <person name="Wu Y."/>
            <person name="Wyman D."/>
            <person name="Yadav S."/>
            <person name="Yang S."/>
            <person name="Yang X."/>
            <person name="Yeager S."/>
            <person name="Yee E."/>
            <person name="Young G."/>
            <person name="Zainoun J."/>
            <person name="Zembeck L."/>
            <person name="Zimmer A."/>
            <person name="Zody M."/>
            <person name="Lander E."/>
        </authorList>
    </citation>
    <scope>NUCLEOTIDE SEQUENCE [LARGE SCALE GENOMIC DNA]</scope>
</reference>
<sequence>MRTWPNEIENNNHKLNFNNNLYYNENDHSERFNSRRVSFGEDLIHEDYDQSNYEPSVYDLYHNQQKNCGEFGPSIERRGRPGLSRQGSVKGESVEVNRPSAHQEYFNKPVRNRVPETYEDFVQRLSRELRDPELGLLEYNFRCDIMTCLNRLNPVVRWGVLYEFYEEAMDRFERILDSNLSPVNKENEWKNMLDAMVDDVHYFNVGGINKLNTQISIGRCIFMIQLV</sequence>
<reference evidence="1" key="3">
    <citation type="submission" date="2025-09" db="UniProtKB">
        <authorList>
            <consortium name="Ensembl"/>
        </authorList>
    </citation>
    <scope>IDENTIFICATION</scope>
</reference>
<accession>H2YTG6</accession>
<evidence type="ECO:0000313" key="1">
    <source>
        <dbReference type="Ensembl" id="ENSCSAVP00000008626.1"/>
    </source>
</evidence>
<proteinExistence type="predicted"/>
<dbReference type="InParanoid" id="H2YTG6"/>
<dbReference type="GeneTree" id="ENSGT00390000015592"/>
<dbReference type="Proteomes" id="UP000007875">
    <property type="component" value="Unassembled WGS sequence"/>
</dbReference>
<keyword evidence="2" id="KW-1185">Reference proteome</keyword>
<reference evidence="1" key="2">
    <citation type="submission" date="2025-08" db="UniProtKB">
        <authorList>
            <consortium name="Ensembl"/>
        </authorList>
    </citation>
    <scope>IDENTIFICATION</scope>
</reference>
<dbReference type="OMA" id="NFRCDIM"/>
<dbReference type="AlphaFoldDB" id="H2YTG6"/>
<evidence type="ECO:0000313" key="2">
    <source>
        <dbReference type="Proteomes" id="UP000007875"/>
    </source>
</evidence>
<dbReference type="Ensembl" id="ENSCSAVT00000008736.1">
    <property type="protein sequence ID" value="ENSCSAVP00000008626.1"/>
    <property type="gene ID" value="ENSCSAVG00000005135.1"/>
</dbReference>
<name>H2YTG6_CIOSA</name>
<protein>
    <submittedName>
        <fullName evidence="1">Uncharacterized protein</fullName>
    </submittedName>
</protein>
<organism evidence="1 2">
    <name type="scientific">Ciona savignyi</name>
    <name type="common">Pacific transparent sea squirt</name>
    <dbReference type="NCBI Taxonomy" id="51511"/>
    <lineage>
        <taxon>Eukaryota</taxon>
        <taxon>Metazoa</taxon>
        <taxon>Chordata</taxon>
        <taxon>Tunicata</taxon>
        <taxon>Ascidiacea</taxon>
        <taxon>Phlebobranchia</taxon>
        <taxon>Cionidae</taxon>
        <taxon>Ciona</taxon>
    </lineage>
</organism>